<feature type="compositionally biased region" description="Polar residues" evidence="5">
    <location>
        <begin position="584"/>
        <end position="595"/>
    </location>
</feature>
<keyword evidence="2 6" id="KW-0812">Transmembrane</keyword>
<organism evidence="9 10">
    <name type="scientific">Truncatella angustata</name>
    <dbReference type="NCBI Taxonomy" id="152316"/>
    <lineage>
        <taxon>Eukaryota</taxon>
        <taxon>Fungi</taxon>
        <taxon>Dikarya</taxon>
        <taxon>Ascomycota</taxon>
        <taxon>Pezizomycotina</taxon>
        <taxon>Sordariomycetes</taxon>
        <taxon>Xylariomycetidae</taxon>
        <taxon>Amphisphaeriales</taxon>
        <taxon>Sporocadaceae</taxon>
        <taxon>Truncatella</taxon>
    </lineage>
</organism>
<feature type="region of interest" description="Disordered" evidence="5">
    <location>
        <begin position="923"/>
        <end position="960"/>
    </location>
</feature>
<feature type="compositionally biased region" description="Polar residues" evidence="5">
    <location>
        <begin position="1040"/>
        <end position="1052"/>
    </location>
</feature>
<keyword evidence="3 6" id="KW-1133">Transmembrane helix</keyword>
<feature type="region of interest" description="Disordered" evidence="5">
    <location>
        <begin position="492"/>
        <end position="539"/>
    </location>
</feature>
<feature type="region of interest" description="Disordered" evidence="5">
    <location>
        <begin position="763"/>
        <end position="802"/>
    </location>
</feature>
<dbReference type="RefSeq" id="XP_045958529.1">
    <property type="nucleotide sequence ID" value="XM_046100038.1"/>
</dbReference>
<evidence type="ECO:0000256" key="6">
    <source>
        <dbReference type="SAM" id="Phobius"/>
    </source>
</evidence>
<protein>
    <recommendedName>
        <fullName evidence="8">TM7S3/TM198-like domain-containing protein</fullName>
    </recommendedName>
</protein>
<feature type="chain" id="PRO_5040443726" description="TM7S3/TM198-like domain-containing protein" evidence="7">
    <location>
        <begin position="25"/>
        <end position="1138"/>
    </location>
</feature>
<feature type="region of interest" description="Disordered" evidence="5">
    <location>
        <begin position="569"/>
        <end position="692"/>
    </location>
</feature>
<feature type="transmembrane region" description="Helical" evidence="6">
    <location>
        <begin position="187"/>
        <end position="207"/>
    </location>
</feature>
<feature type="compositionally biased region" description="Basic and acidic residues" evidence="5">
    <location>
        <begin position="596"/>
        <end position="613"/>
    </location>
</feature>
<evidence type="ECO:0000256" key="7">
    <source>
        <dbReference type="SAM" id="SignalP"/>
    </source>
</evidence>
<evidence type="ECO:0000256" key="1">
    <source>
        <dbReference type="ARBA" id="ARBA00004141"/>
    </source>
</evidence>
<comment type="subcellular location">
    <subcellularLocation>
        <location evidence="1">Membrane</location>
        <topology evidence="1">Multi-pass membrane protein</topology>
    </subcellularLocation>
</comment>
<proteinExistence type="predicted"/>
<evidence type="ECO:0000256" key="5">
    <source>
        <dbReference type="SAM" id="MobiDB-lite"/>
    </source>
</evidence>
<dbReference type="OrthoDB" id="102260at2759"/>
<feature type="domain" description="TM7S3/TM198-like" evidence="8">
    <location>
        <begin position="135"/>
        <end position="339"/>
    </location>
</feature>
<evidence type="ECO:0000313" key="10">
    <source>
        <dbReference type="Proteomes" id="UP000758603"/>
    </source>
</evidence>
<feature type="region of interest" description="Disordered" evidence="5">
    <location>
        <begin position="1088"/>
        <end position="1138"/>
    </location>
</feature>
<dbReference type="PANTHER" id="PTHR39469">
    <property type="entry name" value="CHROMOSOME 1, WHOLE GENOME SHOTGUN SEQUENCE"/>
    <property type="match status" value="1"/>
</dbReference>
<dbReference type="PANTHER" id="PTHR39469:SF1">
    <property type="entry name" value="DUF4203 DOMAIN-CONTAINING PROTEIN"/>
    <property type="match status" value="1"/>
</dbReference>
<feature type="region of interest" description="Disordered" evidence="5">
    <location>
        <begin position="34"/>
        <end position="68"/>
    </location>
</feature>
<evidence type="ECO:0000256" key="4">
    <source>
        <dbReference type="ARBA" id="ARBA00023136"/>
    </source>
</evidence>
<dbReference type="InterPro" id="IPR025256">
    <property type="entry name" value="TM7S3/TM198-like_dom"/>
</dbReference>
<evidence type="ECO:0000259" key="8">
    <source>
        <dbReference type="Pfam" id="PF13886"/>
    </source>
</evidence>
<feature type="transmembrane region" description="Helical" evidence="6">
    <location>
        <begin position="162"/>
        <end position="181"/>
    </location>
</feature>
<accession>A0A9P8ZXQ9</accession>
<feature type="region of interest" description="Disordered" evidence="5">
    <location>
        <begin position="826"/>
        <end position="848"/>
    </location>
</feature>
<evidence type="ECO:0000313" key="9">
    <source>
        <dbReference type="EMBL" id="KAH6654259.1"/>
    </source>
</evidence>
<feature type="compositionally biased region" description="Polar residues" evidence="5">
    <location>
        <begin position="790"/>
        <end position="802"/>
    </location>
</feature>
<evidence type="ECO:0000256" key="3">
    <source>
        <dbReference type="ARBA" id="ARBA00022989"/>
    </source>
</evidence>
<reference evidence="9" key="1">
    <citation type="journal article" date="2021" name="Nat. Commun.">
        <title>Genetic determinants of endophytism in the Arabidopsis root mycobiome.</title>
        <authorList>
            <person name="Mesny F."/>
            <person name="Miyauchi S."/>
            <person name="Thiergart T."/>
            <person name="Pickel B."/>
            <person name="Atanasova L."/>
            <person name="Karlsson M."/>
            <person name="Huettel B."/>
            <person name="Barry K.W."/>
            <person name="Haridas S."/>
            <person name="Chen C."/>
            <person name="Bauer D."/>
            <person name="Andreopoulos W."/>
            <person name="Pangilinan J."/>
            <person name="LaButti K."/>
            <person name="Riley R."/>
            <person name="Lipzen A."/>
            <person name="Clum A."/>
            <person name="Drula E."/>
            <person name="Henrissat B."/>
            <person name="Kohler A."/>
            <person name="Grigoriev I.V."/>
            <person name="Martin F.M."/>
            <person name="Hacquard S."/>
        </authorList>
    </citation>
    <scope>NUCLEOTIDE SEQUENCE</scope>
    <source>
        <strain evidence="9">MPI-SDFR-AT-0073</strain>
    </source>
</reference>
<sequence>MMFAKRAWLTGAFCIVLCSDIVRAGLLEPIRREDASPTSTLTTAARTTSTEDTISQESTTSSQATTTELADSASVASTSIKLTSSTSTTSAATSAPSALNGNVASNSSNIYSNSTIEAGELPIQPRITPGWGVAGAILLITGAIHALIGIKNTWLHTFFSTAFLTGLCTAVLIVYVMILPVSDGVQGAYVVACVCAGVILGGGATIFKELTESLGCLLGGFCLSMWLLTLREGGLLLDNSTGTIIFIIAFTLAGFALYFSHYTRPYALIGSISFSGATAAVLGIDCFSKAGYKEFWAYIWALNDNLFPLGATTYPLTKGIRVEIALIVIISIVGIISQVKLWKVLQEHQTKRATARAEAQRERDLEEANLGQQIEDQTARERRQWEAAYGGKADGSVLSSKDSGVADVNEKKGRYSHATDVIELAELPTPSPNFPESPMTPADEWDEINLTNEAKSRGELVIEDDNQNLGSPAPAAHGKTWVVGADGEANPASIVPQRNSQRFSTSVGPGLTPLPFRIPDAAEGDDDDRSSIATFNDDDDRSVTLHNRASRASLGQRLSVGSAHILRSLSRNSTGSGHSKKKASQLSPTSLSHDWTQSKEDLVSRPRAQEDTRSVAATVDQVSTNGDEDRSKTGQHGLGIEITAELNDKTSGAIGRSNEQPKSPTIRISEDGQAACEKSGPPQSPSVAQSTAPVPAVLTKDHLPTGLSRVASAYRTNEWAKHLSFADLPEPENLRPSPQPSLEEAIKDDEIAAPVKIEELQQTAQNATPAPAVTRSLSSASHSPPGSGPVTRSNSRNSTTNAKNLTVLAGSNTEANSKFGLVKAAAPPSVHATRGFQRRSTSQGQRNSDVFVPPIAEEQHGVRYAETQNLYDDPVSGGISPVNSEHSQSAVRLPVPGVVSYSSPQTLLGKRELLLRNKSSILGMPGPENKSFAPQTVASDAGSLRNYPSRSSFGGQDLDDMPLSQRKKLIRQSSILSAGSAADSRPNSHVGPSYGMSQTMAENSSFNSHQPQRRSTLPSQQAREAQLASFRDSVAKETRVPSSPVYNLTPASSHDLLPSQSGGGLHQTANMSTAEIQRSVEQSRAMLMNQRGQEAQRKEMERQQKERNDRMFEEKMRSSTYLMDAHRDAMRKMQSAAK</sequence>
<feature type="compositionally biased region" description="Polar residues" evidence="5">
    <location>
        <begin position="838"/>
        <end position="848"/>
    </location>
</feature>
<feature type="compositionally biased region" description="Polar residues" evidence="5">
    <location>
        <begin position="496"/>
        <end position="507"/>
    </location>
</feature>
<feature type="transmembrane region" description="Helical" evidence="6">
    <location>
        <begin position="266"/>
        <end position="284"/>
    </location>
</feature>
<dbReference type="AlphaFoldDB" id="A0A9P8ZXQ9"/>
<feature type="compositionally biased region" description="Low complexity" evidence="5">
    <location>
        <begin position="763"/>
        <end position="789"/>
    </location>
</feature>
<feature type="signal peptide" evidence="7">
    <location>
        <begin position="1"/>
        <end position="24"/>
    </location>
</feature>
<dbReference type="EMBL" id="JAGPXC010000004">
    <property type="protein sequence ID" value="KAH6654259.1"/>
    <property type="molecule type" value="Genomic_DNA"/>
</dbReference>
<keyword evidence="4 6" id="KW-0472">Membrane</keyword>
<feature type="compositionally biased region" description="Basic and acidic residues" evidence="5">
    <location>
        <begin position="1094"/>
        <end position="1117"/>
    </location>
</feature>
<dbReference type="GO" id="GO:0016020">
    <property type="term" value="C:membrane"/>
    <property type="evidence" value="ECO:0007669"/>
    <property type="project" value="UniProtKB-SubCell"/>
</dbReference>
<feature type="compositionally biased region" description="Polar residues" evidence="5">
    <location>
        <begin position="995"/>
        <end position="1023"/>
    </location>
</feature>
<comment type="caution">
    <text evidence="9">The sequence shown here is derived from an EMBL/GenBank/DDBJ whole genome shotgun (WGS) entry which is preliminary data.</text>
</comment>
<dbReference type="Proteomes" id="UP000758603">
    <property type="component" value="Unassembled WGS sequence"/>
</dbReference>
<dbReference type="Pfam" id="PF13886">
    <property type="entry name" value="TM7S3_TM198"/>
    <property type="match status" value="1"/>
</dbReference>
<feature type="compositionally biased region" description="Low complexity" evidence="5">
    <location>
        <begin position="36"/>
        <end position="68"/>
    </location>
</feature>
<evidence type="ECO:0000256" key="2">
    <source>
        <dbReference type="ARBA" id="ARBA00022692"/>
    </source>
</evidence>
<feature type="transmembrane region" description="Helical" evidence="6">
    <location>
        <begin position="242"/>
        <end position="259"/>
    </location>
</feature>
<feature type="region of interest" description="Disordered" evidence="5">
    <location>
        <begin position="975"/>
        <end position="1067"/>
    </location>
</feature>
<feature type="transmembrane region" description="Helical" evidence="6">
    <location>
        <begin position="131"/>
        <end position="150"/>
    </location>
</feature>
<keyword evidence="7" id="KW-0732">Signal</keyword>
<gene>
    <name evidence="9" type="ORF">BKA67DRAFT_535589</name>
</gene>
<feature type="transmembrane region" description="Helical" evidence="6">
    <location>
        <begin position="214"/>
        <end position="230"/>
    </location>
</feature>
<name>A0A9P8ZXQ9_9PEZI</name>
<keyword evidence="10" id="KW-1185">Reference proteome</keyword>
<dbReference type="GeneID" id="70128930"/>